<protein>
    <submittedName>
        <fullName evidence="1">Uncharacterized protein</fullName>
    </submittedName>
</protein>
<dbReference type="Proteomes" id="UP000310066">
    <property type="component" value="Unassembled WGS sequence"/>
</dbReference>
<reference evidence="1 2" key="1">
    <citation type="submission" date="2017-03" db="EMBL/GenBank/DDBJ databases">
        <title>Genomes of endolithic fungi from Antarctica.</title>
        <authorList>
            <person name="Coleine C."/>
            <person name="Masonjones S."/>
            <person name="Stajich J.E."/>
        </authorList>
    </citation>
    <scope>NUCLEOTIDE SEQUENCE [LARGE SCALE GENOMIC DNA]</scope>
    <source>
        <strain evidence="1 2">CCFEE 5311</strain>
    </source>
</reference>
<sequence>MCLHAFSACNHCTHPLTNPTLYRPCPFYSARLGCQSRSGQLRIPIVSPGVVCAACAANPRPVFGRAPAMRDVDGREWVYEGGGGEGGRG</sequence>
<accession>A0A4U0U782</accession>
<dbReference type="AlphaFoldDB" id="A0A4U0U782"/>
<name>A0A4U0U782_9PEZI</name>
<proteinExistence type="predicted"/>
<comment type="caution">
    <text evidence="1">The sequence shown here is derived from an EMBL/GenBank/DDBJ whole genome shotgun (WGS) entry which is preliminary data.</text>
</comment>
<evidence type="ECO:0000313" key="1">
    <source>
        <dbReference type="EMBL" id="TKA30874.1"/>
    </source>
</evidence>
<feature type="non-terminal residue" evidence="1">
    <location>
        <position position="89"/>
    </location>
</feature>
<evidence type="ECO:0000313" key="2">
    <source>
        <dbReference type="Proteomes" id="UP000310066"/>
    </source>
</evidence>
<gene>
    <name evidence="1" type="ORF">B0A54_15795</name>
</gene>
<dbReference type="EMBL" id="NAJP01000100">
    <property type="protein sequence ID" value="TKA30874.1"/>
    <property type="molecule type" value="Genomic_DNA"/>
</dbReference>
<organism evidence="1 2">
    <name type="scientific">Friedmanniomyces endolithicus</name>
    <dbReference type="NCBI Taxonomy" id="329885"/>
    <lineage>
        <taxon>Eukaryota</taxon>
        <taxon>Fungi</taxon>
        <taxon>Dikarya</taxon>
        <taxon>Ascomycota</taxon>
        <taxon>Pezizomycotina</taxon>
        <taxon>Dothideomycetes</taxon>
        <taxon>Dothideomycetidae</taxon>
        <taxon>Mycosphaerellales</taxon>
        <taxon>Teratosphaeriaceae</taxon>
        <taxon>Friedmanniomyces</taxon>
    </lineage>
</organism>